<evidence type="ECO:0000256" key="13">
    <source>
        <dbReference type="RuleBase" id="RU004196"/>
    </source>
</evidence>
<reference evidence="15 16" key="1">
    <citation type="journal article" date="2015" name="Nature">
        <title>rRNA introns, odd ribosomes, and small enigmatic genomes across a large radiation of phyla.</title>
        <authorList>
            <person name="Brown C.T."/>
            <person name="Hug L.A."/>
            <person name="Thomas B.C."/>
            <person name="Sharon I."/>
            <person name="Castelle C.J."/>
            <person name="Singh A."/>
            <person name="Wilkins M.J."/>
            <person name="Williams K.H."/>
            <person name="Banfield J.F."/>
        </authorList>
    </citation>
    <scope>NUCLEOTIDE SEQUENCE [LARGE SCALE GENOMIC DNA]</scope>
</reference>
<dbReference type="GO" id="GO:0006310">
    <property type="term" value="P:DNA recombination"/>
    <property type="evidence" value="ECO:0007669"/>
    <property type="project" value="UniProtKB-KW"/>
</dbReference>
<keyword evidence="11" id="KW-0131">Cell cycle</keyword>
<evidence type="ECO:0000256" key="1">
    <source>
        <dbReference type="ARBA" id="ARBA00007572"/>
    </source>
</evidence>
<proteinExistence type="inferred from homology"/>
<sequence length="596" mass="67928">MKFKTFSEYLRNLEKTSSRIEITKILAELFKITSIEEIDKVTYLSLGTLAPSYKGIVFNLAERMMVRILAKAYGKKVENVTKLYKKEGDLGTVAEELSKSKSEGKRENVTVIEVYEKLVAIAQEHGVESQERKIAEMAKLLSGLDPLSARFVARIPVGRLRLGFSDRTVLDALSWMETGSKSKSKKIEEAYFILPDVGMLAKKVKEQGIDKATENVKPVVGVPVLPMLPQRIKSPSEMIKKMGKVFVEPKFDGLRVLIHFKRGHPEFISGSKILRRVQDDRSVDFIRTFTRNLNNVVDMFSELKEVGKHIKASEVILDTEAIGMDPEMKKMANFQTTMQRRRKYNIEEKAISIPLKFQVFDIIYKDGESFMEMPYNKRREILKKTITNDKLLVVDEAIVTTDPKVINREYREKIKMGLEGVIVKKYDTKYVPGRTGWRWVKMKMEEEASGKLADTVDCVVMGYTGGRGKRAAFGLGQFLVGVLDNDEDLPAGRQVKTVTKVGTGLTDEQFRELKRRLKGLEVKEKPKNYLVNKLLEPDYWVTPEIVVEIAADEITKSPTHTAGLALRFPRLIKFRDDKSYEEATTVGELKNLFKLQ</sequence>
<organism evidence="15 16">
    <name type="scientific">Candidatus Woesebacteria bacterium GW2011_GWB1_39_10b</name>
    <dbReference type="NCBI Taxonomy" id="1618573"/>
    <lineage>
        <taxon>Bacteria</taxon>
        <taxon>Candidatus Woeseibacteriota</taxon>
    </lineage>
</organism>
<dbReference type="InterPro" id="IPR000977">
    <property type="entry name" value="DNA_ligase_ATP-dep"/>
</dbReference>
<comment type="similarity">
    <text evidence="1 13">Belongs to the ATP-dependent DNA ligase family.</text>
</comment>
<evidence type="ECO:0000256" key="6">
    <source>
        <dbReference type="ARBA" id="ARBA00022741"/>
    </source>
</evidence>
<comment type="caution">
    <text evidence="15">The sequence shown here is derived from an EMBL/GenBank/DDBJ whole genome shotgun (WGS) entry which is preliminary data.</text>
</comment>
<keyword evidence="3 15" id="KW-0436">Ligase</keyword>
<dbReference type="SUPFAM" id="SSF56091">
    <property type="entry name" value="DNA ligase/mRNA capping enzyme, catalytic domain"/>
    <property type="match status" value="1"/>
</dbReference>
<feature type="domain" description="ATP-dependent DNA ligase family profile" evidence="14">
    <location>
        <begin position="348"/>
        <end position="472"/>
    </location>
</feature>
<comment type="catalytic activity">
    <reaction evidence="12">
        <text>ATP + (deoxyribonucleotide)n-3'-hydroxyl + 5'-phospho-(deoxyribonucleotide)m = (deoxyribonucleotide)n+m + AMP + diphosphate.</text>
        <dbReference type="EC" id="6.5.1.1"/>
    </reaction>
</comment>
<dbReference type="PANTHER" id="PTHR45674:SF4">
    <property type="entry name" value="DNA LIGASE 1"/>
    <property type="match status" value="1"/>
</dbReference>
<dbReference type="Gene3D" id="2.40.50.140">
    <property type="entry name" value="Nucleic acid-binding proteins"/>
    <property type="match status" value="1"/>
</dbReference>
<dbReference type="GO" id="GO:0003910">
    <property type="term" value="F:DNA ligase (ATP) activity"/>
    <property type="evidence" value="ECO:0007669"/>
    <property type="project" value="UniProtKB-EC"/>
</dbReference>
<dbReference type="SUPFAM" id="SSF117018">
    <property type="entry name" value="ATP-dependent DNA ligase DNA-binding domain"/>
    <property type="match status" value="1"/>
</dbReference>
<dbReference type="STRING" id="1618573.UT19_C0017G0019"/>
<dbReference type="InterPro" id="IPR012340">
    <property type="entry name" value="NA-bd_OB-fold"/>
</dbReference>
<evidence type="ECO:0000256" key="2">
    <source>
        <dbReference type="ARBA" id="ARBA00012727"/>
    </source>
</evidence>
<dbReference type="Pfam" id="PF04675">
    <property type="entry name" value="DNA_ligase_A_N"/>
    <property type="match status" value="1"/>
</dbReference>
<evidence type="ECO:0000256" key="3">
    <source>
        <dbReference type="ARBA" id="ARBA00022598"/>
    </source>
</evidence>
<dbReference type="EC" id="6.5.1.1" evidence="2"/>
<keyword evidence="9" id="KW-0233">DNA recombination</keyword>
<dbReference type="GO" id="GO:0051301">
    <property type="term" value="P:cell division"/>
    <property type="evidence" value="ECO:0007669"/>
    <property type="project" value="UniProtKB-KW"/>
</dbReference>
<dbReference type="SUPFAM" id="SSF50249">
    <property type="entry name" value="Nucleic acid-binding proteins"/>
    <property type="match status" value="1"/>
</dbReference>
<dbReference type="GO" id="GO:0006273">
    <property type="term" value="P:lagging strand elongation"/>
    <property type="evidence" value="ECO:0007669"/>
    <property type="project" value="TreeGrafter"/>
</dbReference>
<gene>
    <name evidence="15" type="ORF">UT19_C0017G0019</name>
</gene>
<evidence type="ECO:0000256" key="7">
    <source>
        <dbReference type="ARBA" id="ARBA00022763"/>
    </source>
</evidence>
<evidence type="ECO:0000256" key="9">
    <source>
        <dbReference type="ARBA" id="ARBA00023172"/>
    </source>
</evidence>
<dbReference type="InterPro" id="IPR012308">
    <property type="entry name" value="DNA_ligase_ATP-dep_N"/>
</dbReference>
<keyword evidence="10" id="KW-0234">DNA repair</keyword>
<dbReference type="InterPro" id="IPR012310">
    <property type="entry name" value="DNA_ligase_ATP-dep_cent"/>
</dbReference>
<dbReference type="InterPro" id="IPR036599">
    <property type="entry name" value="DNA_ligase_N_sf"/>
</dbReference>
<dbReference type="Proteomes" id="UP000034932">
    <property type="component" value="Unassembled WGS sequence"/>
</dbReference>
<keyword evidence="4" id="KW-0132">Cell division</keyword>
<dbReference type="InterPro" id="IPR012309">
    <property type="entry name" value="DNA_ligase_ATP-dep_C"/>
</dbReference>
<dbReference type="Gene3D" id="3.30.470.30">
    <property type="entry name" value="DNA ligase/mRNA capping enzyme"/>
    <property type="match status" value="1"/>
</dbReference>
<dbReference type="Gene3D" id="1.10.3260.10">
    <property type="entry name" value="DNA ligase, ATP-dependent, N-terminal domain"/>
    <property type="match status" value="1"/>
</dbReference>
<keyword evidence="7" id="KW-0227">DNA damage</keyword>
<dbReference type="PROSITE" id="PS50160">
    <property type="entry name" value="DNA_LIGASE_A3"/>
    <property type="match status" value="1"/>
</dbReference>
<evidence type="ECO:0000256" key="11">
    <source>
        <dbReference type="ARBA" id="ARBA00023306"/>
    </source>
</evidence>
<accession>A0A0G0LQ40</accession>
<dbReference type="EMBL" id="LBVW01000017">
    <property type="protein sequence ID" value="KKQ93162.1"/>
    <property type="molecule type" value="Genomic_DNA"/>
</dbReference>
<dbReference type="Pfam" id="PF01068">
    <property type="entry name" value="DNA_ligase_A_M"/>
    <property type="match status" value="1"/>
</dbReference>
<keyword evidence="8" id="KW-0067">ATP-binding</keyword>
<evidence type="ECO:0000313" key="16">
    <source>
        <dbReference type="Proteomes" id="UP000034932"/>
    </source>
</evidence>
<dbReference type="NCBIfam" id="TIGR00574">
    <property type="entry name" value="dnl1"/>
    <property type="match status" value="1"/>
</dbReference>
<evidence type="ECO:0000256" key="10">
    <source>
        <dbReference type="ARBA" id="ARBA00023204"/>
    </source>
</evidence>
<name>A0A0G0LQ40_9BACT</name>
<evidence type="ECO:0000256" key="8">
    <source>
        <dbReference type="ARBA" id="ARBA00022840"/>
    </source>
</evidence>
<dbReference type="GO" id="GO:0003677">
    <property type="term" value="F:DNA binding"/>
    <property type="evidence" value="ECO:0007669"/>
    <property type="project" value="InterPro"/>
</dbReference>
<dbReference type="PANTHER" id="PTHR45674">
    <property type="entry name" value="DNA LIGASE 1/3 FAMILY MEMBER"/>
    <property type="match status" value="1"/>
</dbReference>
<dbReference type="AlphaFoldDB" id="A0A0G0LQ40"/>
<evidence type="ECO:0000259" key="14">
    <source>
        <dbReference type="PROSITE" id="PS50160"/>
    </source>
</evidence>
<keyword evidence="6" id="KW-0547">Nucleotide-binding</keyword>
<dbReference type="Pfam" id="PF04679">
    <property type="entry name" value="DNA_ligase_A_C"/>
    <property type="match status" value="1"/>
</dbReference>
<dbReference type="GO" id="GO:0005524">
    <property type="term" value="F:ATP binding"/>
    <property type="evidence" value="ECO:0007669"/>
    <property type="project" value="UniProtKB-KW"/>
</dbReference>
<evidence type="ECO:0000256" key="4">
    <source>
        <dbReference type="ARBA" id="ARBA00022618"/>
    </source>
</evidence>
<protein>
    <recommendedName>
        <fullName evidence="2">DNA ligase (ATP)</fullName>
        <ecNumber evidence="2">6.5.1.1</ecNumber>
    </recommendedName>
</protein>
<evidence type="ECO:0000256" key="5">
    <source>
        <dbReference type="ARBA" id="ARBA00022705"/>
    </source>
</evidence>
<keyword evidence="5" id="KW-0235">DNA replication</keyword>
<dbReference type="GO" id="GO:0006281">
    <property type="term" value="P:DNA repair"/>
    <property type="evidence" value="ECO:0007669"/>
    <property type="project" value="UniProtKB-KW"/>
</dbReference>
<dbReference type="GO" id="GO:0071897">
    <property type="term" value="P:DNA biosynthetic process"/>
    <property type="evidence" value="ECO:0007669"/>
    <property type="project" value="InterPro"/>
</dbReference>
<evidence type="ECO:0000313" key="15">
    <source>
        <dbReference type="EMBL" id="KKQ93162.1"/>
    </source>
</evidence>
<evidence type="ECO:0000256" key="12">
    <source>
        <dbReference type="ARBA" id="ARBA00034003"/>
    </source>
</evidence>
<dbReference type="InterPro" id="IPR050191">
    <property type="entry name" value="ATP-dep_DNA_ligase"/>
</dbReference>